<evidence type="ECO:0000313" key="2">
    <source>
        <dbReference type="Proteomes" id="UP001281147"/>
    </source>
</evidence>
<name>A0ACC3NEF8_9PEZI</name>
<reference evidence="1" key="1">
    <citation type="submission" date="2023-07" db="EMBL/GenBank/DDBJ databases">
        <title>Black Yeasts Isolated from many extreme environments.</title>
        <authorList>
            <person name="Coleine C."/>
            <person name="Stajich J.E."/>
            <person name="Selbmann L."/>
        </authorList>
    </citation>
    <scope>NUCLEOTIDE SEQUENCE</scope>
    <source>
        <strain evidence="1">CCFEE 5714</strain>
    </source>
</reference>
<sequence length="587" mass="65979">MPLFDGLSAGHIVPVGRKWSLDAPSKPNFIFIMTDDQDLHMNSIQYQPAVQSHFAEEGTFFSKHYCTISICCPSRVSLLTGKAAHNANVTDVSLPYGGYPKFVSEGWNEKYLPVWLQEAGYNTFYTGKLMNGHSVETYNKPFPKGWNGTNFLIDPNTYIYYNSSTQRDRETPTQNPGVYSTDVIASSAVGFLDDALKADGPFFLGVAPIAPHAETKHLENGGVAFYDPIPADRHKHLFPDIKVPRTPNFNPDVPSGGGFIKTLERLNETVVEYNDGFYRARLQALQAVDDLIESTMQWLYDHPDILDNTYLIYTTDNGYHIGQHRLPPGKTCNLEEDVNIPFFIRGPGVEKGKIVSDATTHTDIVPTLFELAGIPLHDDFDGEPIPVTDKMQRDVPRRSEHINVEFWGPGLFEGIYSPSGSGLAPGDGLINVMGPNNTYKQVRIVNDDYDVSYTVWCSNEHELYDMKLDPFQMNNLLADGSNVQTFYGHNMNRFVSRVDALLLTLKACVGQVCTRPWETLHPEGNVLHLKDAMDPKYDDFYMKQQKKVTFSECANGYLPWLEGALDPVPYNDKDGRVARAGRWEDMT</sequence>
<proteinExistence type="predicted"/>
<organism evidence="1 2">
    <name type="scientific">Vermiconidia calcicola</name>
    <dbReference type="NCBI Taxonomy" id="1690605"/>
    <lineage>
        <taxon>Eukaryota</taxon>
        <taxon>Fungi</taxon>
        <taxon>Dikarya</taxon>
        <taxon>Ascomycota</taxon>
        <taxon>Pezizomycotina</taxon>
        <taxon>Dothideomycetes</taxon>
        <taxon>Dothideomycetidae</taxon>
        <taxon>Mycosphaerellales</taxon>
        <taxon>Extremaceae</taxon>
        <taxon>Vermiconidia</taxon>
    </lineage>
</organism>
<keyword evidence="2" id="KW-1185">Reference proteome</keyword>
<dbReference type="Proteomes" id="UP001281147">
    <property type="component" value="Unassembled WGS sequence"/>
</dbReference>
<protein>
    <submittedName>
        <fullName evidence="1">Uncharacterized protein</fullName>
    </submittedName>
</protein>
<evidence type="ECO:0000313" key="1">
    <source>
        <dbReference type="EMBL" id="KAK3715183.1"/>
    </source>
</evidence>
<accession>A0ACC3NEF8</accession>
<comment type="caution">
    <text evidence="1">The sequence shown here is derived from an EMBL/GenBank/DDBJ whole genome shotgun (WGS) entry which is preliminary data.</text>
</comment>
<gene>
    <name evidence="1" type="ORF">LTR37_007393</name>
</gene>
<dbReference type="EMBL" id="JAUTXU010000051">
    <property type="protein sequence ID" value="KAK3715183.1"/>
    <property type="molecule type" value="Genomic_DNA"/>
</dbReference>